<gene>
    <name evidence="2" type="ORF">M9458_027373</name>
</gene>
<dbReference type="EMBL" id="JAMKFB020000013">
    <property type="protein sequence ID" value="KAL0178479.1"/>
    <property type="molecule type" value="Genomic_DNA"/>
</dbReference>
<feature type="non-terminal residue" evidence="2">
    <location>
        <position position="56"/>
    </location>
</feature>
<protein>
    <submittedName>
        <fullName evidence="2">Uncharacterized protein</fullName>
    </submittedName>
</protein>
<reference evidence="2 3" key="1">
    <citation type="submission" date="2024-05" db="EMBL/GenBank/DDBJ databases">
        <title>Genome sequencing and assembly of Indian major carp, Cirrhinus mrigala (Hamilton, 1822).</title>
        <authorList>
            <person name="Mohindra V."/>
            <person name="Chowdhury L.M."/>
            <person name="Lal K."/>
            <person name="Jena J.K."/>
        </authorList>
    </citation>
    <scope>NUCLEOTIDE SEQUENCE [LARGE SCALE GENOMIC DNA]</scope>
    <source>
        <strain evidence="2">CM1030</strain>
        <tissue evidence="2">Blood</tissue>
    </source>
</reference>
<evidence type="ECO:0000313" key="2">
    <source>
        <dbReference type="EMBL" id="KAL0178479.1"/>
    </source>
</evidence>
<evidence type="ECO:0000313" key="3">
    <source>
        <dbReference type="Proteomes" id="UP001529510"/>
    </source>
</evidence>
<dbReference type="Proteomes" id="UP001529510">
    <property type="component" value="Unassembled WGS sequence"/>
</dbReference>
<proteinExistence type="predicted"/>
<keyword evidence="3" id="KW-1185">Reference proteome</keyword>
<feature type="non-terminal residue" evidence="2">
    <location>
        <position position="1"/>
    </location>
</feature>
<accession>A0ABD0PX55</accession>
<evidence type="ECO:0000256" key="1">
    <source>
        <dbReference type="SAM" id="MobiDB-lite"/>
    </source>
</evidence>
<organism evidence="2 3">
    <name type="scientific">Cirrhinus mrigala</name>
    <name type="common">Mrigala</name>
    <dbReference type="NCBI Taxonomy" id="683832"/>
    <lineage>
        <taxon>Eukaryota</taxon>
        <taxon>Metazoa</taxon>
        <taxon>Chordata</taxon>
        <taxon>Craniata</taxon>
        <taxon>Vertebrata</taxon>
        <taxon>Euteleostomi</taxon>
        <taxon>Actinopterygii</taxon>
        <taxon>Neopterygii</taxon>
        <taxon>Teleostei</taxon>
        <taxon>Ostariophysi</taxon>
        <taxon>Cypriniformes</taxon>
        <taxon>Cyprinidae</taxon>
        <taxon>Labeoninae</taxon>
        <taxon>Labeonini</taxon>
        <taxon>Cirrhinus</taxon>
    </lineage>
</organism>
<feature type="region of interest" description="Disordered" evidence="1">
    <location>
        <begin position="1"/>
        <end position="23"/>
    </location>
</feature>
<dbReference type="AlphaFoldDB" id="A0ABD0PX55"/>
<sequence>YMTALTDSEEEESDDERKPPQEPVDELTALLRKADRLHSCNGAEKAEGLNALLERK</sequence>
<name>A0ABD0PX55_CIRMR</name>
<comment type="caution">
    <text evidence="2">The sequence shown here is derived from an EMBL/GenBank/DDBJ whole genome shotgun (WGS) entry which is preliminary data.</text>
</comment>